<dbReference type="PANTHER" id="PTHR13989">
    <property type="entry name" value="REPLICATION PROTEIN A-RELATED"/>
    <property type="match status" value="1"/>
</dbReference>
<reference evidence="9 10" key="1">
    <citation type="submission" date="2019-03" db="EMBL/GenBank/DDBJ databases">
        <title>Sequencing 23 genomes of Wallemia ichthyophaga.</title>
        <authorList>
            <person name="Gostincar C."/>
        </authorList>
    </citation>
    <scope>NUCLEOTIDE SEQUENCE [LARGE SCALE GENOMIC DNA]</scope>
    <source>
        <strain evidence="9 10">EXF-5753</strain>
    </source>
</reference>
<evidence type="ECO:0000256" key="5">
    <source>
        <dbReference type="ARBA" id="ARBA00023242"/>
    </source>
</evidence>
<evidence type="ECO:0000313" key="9">
    <source>
        <dbReference type="EMBL" id="TIA90190.1"/>
    </source>
</evidence>
<comment type="subcellular location">
    <subcellularLocation>
        <location evidence="1">Nucleus</location>
    </subcellularLocation>
</comment>
<feature type="domain" description="Replication protein A C-terminal" evidence="8">
    <location>
        <begin position="203"/>
        <end position="275"/>
    </location>
</feature>
<protein>
    <recommendedName>
        <fullName evidence="11">Replication protein A C-terminal domain-containing protein</fullName>
    </recommendedName>
</protein>
<proteinExistence type="inferred from homology"/>
<dbReference type="AlphaFoldDB" id="A0A4T0FPP1"/>
<dbReference type="GO" id="GO:0035861">
    <property type="term" value="C:site of double-strand break"/>
    <property type="evidence" value="ECO:0007669"/>
    <property type="project" value="TreeGrafter"/>
</dbReference>
<dbReference type="Gene3D" id="2.40.50.140">
    <property type="entry name" value="Nucleic acid-binding proteins"/>
    <property type="match status" value="1"/>
</dbReference>
<keyword evidence="10" id="KW-1185">Reference proteome</keyword>
<dbReference type="EMBL" id="SPNW01000021">
    <property type="protein sequence ID" value="TIA90190.1"/>
    <property type="molecule type" value="Genomic_DNA"/>
</dbReference>
<comment type="similarity">
    <text evidence="2">Belongs to the replication factor A protein 2 family.</text>
</comment>
<feature type="region of interest" description="Disordered" evidence="6">
    <location>
        <begin position="1"/>
        <end position="48"/>
    </location>
</feature>
<evidence type="ECO:0008006" key="11">
    <source>
        <dbReference type="Google" id="ProtNLM"/>
    </source>
</evidence>
<keyword evidence="4" id="KW-0238">DNA-binding</keyword>
<dbReference type="PANTHER" id="PTHR13989:SF16">
    <property type="entry name" value="REPLICATION PROTEIN A2"/>
    <property type="match status" value="1"/>
</dbReference>
<dbReference type="GO" id="GO:0003697">
    <property type="term" value="F:single-stranded DNA binding"/>
    <property type="evidence" value="ECO:0007669"/>
    <property type="project" value="TreeGrafter"/>
</dbReference>
<dbReference type="Pfam" id="PF08784">
    <property type="entry name" value="RPA_C"/>
    <property type="match status" value="1"/>
</dbReference>
<dbReference type="Proteomes" id="UP000310189">
    <property type="component" value="Unassembled WGS sequence"/>
</dbReference>
<evidence type="ECO:0000259" key="7">
    <source>
        <dbReference type="Pfam" id="PF01336"/>
    </source>
</evidence>
<evidence type="ECO:0000259" key="8">
    <source>
        <dbReference type="Pfam" id="PF08784"/>
    </source>
</evidence>
<feature type="domain" description="OB" evidence="7">
    <location>
        <begin position="86"/>
        <end position="163"/>
    </location>
</feature>
<evidence type="ECO:0000256" key="1">
    <source>
        <dbReference type="ARBA" id="ARBA00004123"/>
    </source>
</evidence>
<evidence type="ECO:0000256" key="6">
    <source>
        <dbReference type="SAM" id="MobiDB-lite"/>
    </source>
</evidence>
<keyword evidence="5" id="KW-0539">Nucleus</keyword>
<dbReference type="InterPro" id="IPR014646">
    <property type="entry name" value="Rfa2/RPA32"/>
</dbReference>
<dbReference type="GO" id="GO:0005662">
    <property type="term" value="C:DNA replication factor A complex"/>
    <property type="evidence" value="ECO:0007669"/>
    <property type="project" value="TreeGrafter"/>
</dbReference>
<dbReference type="Pfam" id="PF01336">
    <property type="entry name" value="tRNA_anti-codon"/>
    <property type="match status" value="1"/>
</dbReference>
<dbReference type="InterPro" id="IPR040260">
    <property type="entry name" value="RFA2-like"/>
</dbReference>
<dbReference type="SUPFAM" id="SSF46785">
    <property type="entry name" value="Winged helix' DNA-binding domain"/>
    <property type="match status" value="1"/>
</dbReference>
<dbReference type="GO" id="GO:0006289">
    <property type="term" value="P:nucleotide-excision repair"/>
    <property type="evidence" value="ECO:0007669"/>
    <property type="project" value="TreeGrafter"/>
</dbReference>
<dbReference type="InterPro" id="IPR036388">
    <property type="entry name" value="WH-like_DNA-bd_sf"/>
</dbReference>
<evidence type="ECO:0000256" key="4">
    <source>
        <dbReference type="ARBA" id="ARBA00023125"/>
    </source>
</evidence>
<dbReference type="InterPro" id="IPR014892">
    <property type="entry name" value="RPA_C"/>
</dbReference>
<dbReference type="CDD" id="cd04478">
    <property type="entry name" value="RPA2_DBD_D"/>
    <property type="match status" value="1"/>
</dbReference>
<dbReference type="Gene3D" id="1.10.10.10">
    <property type="entry name" value="Winged helix-like DNA-binding domain superfamily/Winged helix DNA-binding domain"/>
    <property type="match status" value="1"/>
</dbReference>
<name>A0A4T0FPP1_9BASI</name>
<keyword evidence="3" id="KW-0235">DNA replication</keyword>
<evidence type="ECO:0000256" key="3">
    <source>
        <dbReference type="ARBA" id="ARBA00022705"/>
    </source>
</evidence>
<dbReference type="GO" id="GO:0000781">
    <property type="term" value="C:chromosome, telomeric region"/>
    <property type="evidence" value="ECO:0007669"/>
    <property type="project" value="TreeGrafter"/>
</dbReference>
<evidence type="ECO:0000313" key="10">
    <source>
        <dbReference type="Proteomes" id="UP000310189"/>
    </source>
</evidence>
<evidence type="ECO:0000256" key="2">
    <source>
        <dbReference type="ARBA" id="ARBA00007815"/>
    </source>
</evidence>
<dbReference type="InterPro" id="IPR012340">
    <property type="entry name" value="NA-bd_OB-fold"/>
</dbReference>
<accession>A0A4T0FPP1</accession>
<gene>
    <name evidence="9" type="ORF">E3P99_01732</name>
</gene>
<dbReference type="OrthoDB" id="25571at2759"/>
<sequence length="284" mass="30903">MSYDDYGNSNPYYEDNSNSGGGGGGFLTGSQGGGYGQGSPSTNKRDDDTLRPVTIKQIVNATQPHTDFPFQIENHDVAHSDARMQVKLVALVRSASKQATSAVYSLEDGTGNIDVRYWLDSAATETETESSTDIQQNQYVRVVGSLKSFANKLQVTAQVVKPITDFHEIFYHKAEALAVTLQARKGTDSIMADAKPSATYGQQSSSEPNYMKPYAGFPPLHKSVMAAVYEESDKSPQGVHVARIAERCPKGDEALTEAIEYLISEGHLFTGEDDEHILPVTHDS</sequence>
<comment type="caution">
    <text evidence="9">The sequence shown here is derived from an EMBL/GenBank/DDBJ whole genome shotgun (WGS) entry which is preliminary data.</text>
</comment>
<dbReference type="SUPFAM" id="SSF50249">
    <property type="entry name" value="Nucleic acid-binding proteins"/>
    <property type="match status" value="1"/>
</dbReference>
<dbReference type="PIRSF" id="PIRSF036949">
    <property type="entry name" value="RPA32"/>
    <property type="match status" value="1"/>
</dbReference>
<organism evidence="9 10">
    <name type="scientific">Wallemia hederae</name>
    <dbReference type="NCBI Taxonomy" id="1540922"/>
    <lineage>
        <taxon>Eukaryota</taxon>
        <taxon>Fungi</taxon>
        <taxon>Dikarya</taxon>
        <taxon>Basidiomycota</taxon>
        <taxon>Wallemiomycotina</taxon>
        <taxon>Wallemiomycetes</taxon>
        <taxon>Wallemiales</taxon>
        <taxon>Wallemiaceae</taxon>
        <taxon>Wallemia</taxon>
    </lineage>
</organism>
<dbReference type="GO" id="GO:0006260">
    <property type="term" value="P:DNA replication"/>
    <property type="evidence" value="ECO:0007669"/>
    <property type="project" value="UniProtKB-KW"/>
</dbReference>
<dbReference type="InterPro" id="IPR004365">
    <property type="entry name" value="NA-bd_OB_tRNA"/>
</dbReference>
<dbReference type="GO" id="GO:0000724">
    <property type="term" value="P:double-strand break repair via homologous recombination"/>
    <property type="evidence" value="ECO:0007669"/>
    <property type="project" value="TreeGrafter"/>
</dbReference>
<dbReference type="InterPro" id="IPR036390">
    <property type="entry name" value="WH_DNA-bd_sf"/>
</dbReference>
<feature type="compositionally biased region" description="Gly residues" evidence="6">
    <location>
        <begin position="19"/>
        <end position="37"/>
    </location>
</feature>